<reference evidence="1 2" key="2">
    <citation type="submission" date="2018-06" db="EMBL/GenBank/DDBJ databases">
        <title>Metagenomic assembly of (sub)arctic Cyanobacteria and their associated microbiome from non-axenic cultures.</title>
        <authorList>
            <person name="Baurain D."/>
        </authorList>
    </citation>
    <scope>NUCLEOTIDE SEQUENCE [LARGE SCALE GENOMIC DNA]</scope>
    <source>
        <strain evidence="1">ULC041bin1</strain>
    </source>
</reference>
<sequence>MRFEWNESKAARNVLKHRVSFEEAKTVFDAPLYVDFYNPDHSEDLAGAGAKRLDGKNTLISFSANVNSISGYIY</sequence>
<protein>
    <recommendedName>
        <fullName evidence="3">BrnT family toxin</fullName>
    </recommendedName>
</protein>
<dbReference type="InterPro" id="IPR007460">
    <property type="entry name" value="BrnT_toxin"/>
</dbReference>
<dbReference type="AlphaFoldDB" id="A0A2W4VS32"/>
<organism evidence="1 2">
    <name type="scientific">Shackletoniella antarctica</name>
    <dbReference type="NCBI Taxonomy" id="268115"/>
    <lineage>
        <taxon>Bacteria</taxon>
        <taxon>Bacillati</taxon>
        <taxon>Cyanobacteriota</taxon>
        <taxon>Cyanophyceae</taxon>
        <taxon>Oculatellales</taxon>
        <taxon>Oculatellaceae</taxon>
        <taxon>Shackletoniella</taxon>
    </lineage>
</organism>
<accession>A0A2W4VS32</accession>
<dbReference type="InterPro" id="IPR038573">
    <property type="entry name" value="BrnT_sf"/>
</dbReference>
<evidence type="ECO:0000313" key="2">
    <source>
        <dbReference type="Proteomes" id="UP000249081"/>
    </source>
</evidence>
<evidence type="ECO:0000313" key="1">
    <source>
        <dbReference type="EMBL" id="PZO35643.1"/>
    </source>
</evidence>
<reference evidence="2" key="1">
    <citation type="submission" date="2018-04" db="EMBL/GenBank/DDBJ databases">
        <authorList>
            <person name="Cornet L."/>
        </authorList>
    </citation>
    <scope>NUCLEOTIDE SEQUENCE [LARGE SCALE GENOMIC DNA]</scope>
</reference>
<comment type="caution">
    <text evidence="1">The sequence shown here is derived from an EMBL/GenBank/DDBJ whole genome shotgun (WGS) entry which is preliminary data.</text>
</comment>
<dbReference type="Gene3D" id="3.10.450.530">
    <property type="entry name" value="Ribonuclease toxin, BrnT, of type II toxin-antitoxin system"/>
    <property type="match status" value="1"/>
</dbReference>
<evidence type="ECO:0008006" key="3">
    <source>
        <dbReference type="Google" id="ProtNLM"/>
    </source>
</evidence>
<dbReference type="Proteomes" id="UP000249081">
    <property type="component" value="Unassembled WGS sequence"/>
</dbReference>
<dbReference type="Pfam" id="PF04365">
    <property type="entry name" value="BrnT_toxin"/>
    <property type="match status" value="1"/>
</dbReference>
<gene>
    <name evidence="1" type="ORF">DCF17_18375</name>
</gene>
<dbReference type="EMBL" id="QBMN01000162">
    <property type="protein sequence ID" value="PZO35643.1"/>
    <property type="molecule type" value="Genomic_DNA"/>
</dbReference>
<proteinExistence type="predicted"/>
<name>A0A2W4VS32_9CYAN</name>